<dbReference type="Gene3D" id="3.90.550.10">
    <property type="entry name" value="Spore Coat Polysaccharide Biosynthesis Protein SpsA, Chain A"/>
    <property type="match status" value="1"/>
</dbReference>
<dbReference type="Proteomes" id="UP000230093">
    <property type="component" value="Unassembled WGS sequence"/>
</dbReference>
<dbReference type="SUPFAM" id="SSF53448">
    <property type="entry name" value="Nucleotide-diphospho-sugar transferases"/>
    <property type="match status" value="1"/>
</dbReference>
<dbReference type="InterPro" id="IPR029044">
    <property type="entry name" value="Nucleotide-diphossugar_trans"/>
</dbReference>
<gene>
    <name evidence="2" type="ORF">COT75_02890</name>
</gene>
<evidence type="ECO:0000313" key="3">
    <source>
        <dbReference type="Proteomes" id="UP000230093"/>
    </source>
</evidence>
<name>A0A2H0W943_9BACT</name>
<feature type="domain" description="Glycosyltransferase 2-like" evidence="1">
    <location>
        <begin position="13"/>
        <end position="134"/>
    </location>
</feature>
<sequence>MRKKPLIWVNCLVKNEERWIWYALNSVLPLVDKILVWDTGSTDKTVEIIKLIKSRKIEFKQVGKVSQEDYGKVRNQMLKQTKADWIWILDGDEIWPETSLKKLLQKIKNVPDNIYSLCVRPINFVGDIRYLHPETFIGKTPHGPIGVKGFFSNRLFRGNIKGLYAAGPYGKEGFYEQNKKTLVKNRDRNKYLTDVYYWHMSYLPRSAVLKKDREVMMRKRKRKYEIGIKRPDWIAVPEVFYKSRPKSVPSPFYKMPFFHYLIAVGQTPLKKLKRKVTGWKEN</sequence>
<organism evidence="2 3">
    <name type="scientific">Candidatus Beckwithbacteria bacterium CG10_big_fil_rev_8_21_14_0_10_34_10</name>
    <dbReference type="NCBI Taxonomy" id="1974495"/>
    <lineage>
        <taxon>Bacteria</taxon>
        <taxon>Candidatus Beckwithiibacteriota</taxon>
    </lineage>
</organism>
<evidence type="ECO:0000259" key="1">
    <source>
        <dbReference type="Pfam" id="PF00535"/>
    </source>
</evidence>
<dbReference type="EMBL" id="PEZT01000016">
    <property type="protein sequence ID" value="PIS09181.1"/>
    <property type="molecule type" value="Genomic_DNA"/>
</dbReference>
<dbReference type="PANTHER" id="PTHR43630">
    <property type="entry name" value="POLY-BETA-1,6-N-ACETYL-D-GLUCOSAMINE SYNTHASE"/>
    <property type="match status" value="1"/>
</dbReference>
<comment type="caution">
    <text evidence="2">The sequence shown here is derived from an EMBL/GenBank/DDBJ whole genome shotgun (WGS) entry which is preliminary data.</text>
</comment>
<dbReference type="Pfam" id="PF00535">
    <property type="entry name" value="Glycos_transf_2"/>
    <property type="match status" value="1"/>
</dbReference>
<dbReference type="AlphaFoldDB" id="A0A2H0W943"/>
<dbReference type="InterPro" id="IPR001173">
    <property type="entry name" value="Glyco_trans_2-like"/>
</dbReference>
<evidence type="ECO:0000313" key="2">
    <source>
        <dbReference type="EMBL" id="PIS09181.1"/>
    </source>
</evidence>
<accession>A0A2H0W943</accession>
<dbReference type="PANTHER" id="PTHR43630:SF2">
    <property type="entry name" value="GLYCOSYLTRANSFERASE"/>
    <property type="match status" value="1"/>
</dbReference>
<reference evidence="3" key="1">
    <citation type="submission" date="2017-09" db="EMBL/GenBank/DDBJ databases">
        <title>Depth-based differentiation of microbial function through sediment-hosted aquifers and enrichment of novel symbionts in the deep terrestrial subsurface.</title>
        <authorList>
            <person name="Probst A.J."/>
            <person name="Ladd B."/>
            <person name="Jarett J.K."/>
            <person name="Geller-Mcgrath D.E."/>
            <person name="Sieber C.M.K."/>
            <person name="Emerson J.B."/>
            <person name="Anantharaman K."/>
            <person name="Thomas B.C."/>
            <person name="Malmstrom R."/>
            <person name="Stieglmeier M."/>
            <person name="Klingl A."/>
            <person name="Woyke T."/>
            <person name="Ryan C.M."/>
            <person name="Banfield J.F."/>
        </authorList>
    </citation>
    <scope>NUCLEOTIDE SEQUENCE [LARGE SCALE GENOMIC DNA]</scope>
</reference>
<proteinExistence type="predicted"/>
<protein>
    <recommendedName>
        <fullName evidence="1">Glycosyltransferase 2-like domain-containing protein</fullName>
    </recommendedName>
</protein>